<keyword evidence="1" id="KW-0812">Transmembrane</keyword>
<dbReference type="AlphaFoldDB" id="A0AAU7BCX9"/>
<name>A0AAU7BCX9_9PSED</name>
<gene>
    <name evidence="2" type="ORF">ABH853_16750</name>
</gene>
<keyword evidence="1" id="KW-0472">Membrane</keyword>
<evidence type="ECO:0000313" key="2">
    <source>
        <dbReference type="EMBL" id="XBG30420.1"/>
    </source>
</evidence>
<feature type="transmembrane region" description="Helical" evidence="1">
    <location>
        <begin position="46"/>
        <end position="66"/>
    </location>
</feature>
<dbReference type="EMBL" id="CP157179">
    <property type="protein sequence ID" value="XBG30420.1"/>
    <property type="molecule type" value="Genomic_DNA"/>
</dbReference>
<protein>
    <submittedName>
        <fullName evidence="2">Uncharacterized protein</fullName>
    </submittedName>
</protein>
<evidence type="ECO:0000256" key="1">
    <source>
        <dbReference type="SAM" id="Phobius"/>
    </source>
</evidence>
<feature type="transmembrane region" description="Helical" evidence="1">
    <location>
        <begin position="107"/>
        <end position="127"/>
    </location>
</feature>
<feature type="transmembrane region" description="Helical" evidence="1">
    <location>
        <begin position="194"/>
        <end position="217"/>
    </location>
</feature>
<proteinExistence type="predicted"/>
<reference evidence="2" key="2">
    <citation type="submission" date="2024-05" db="EMBL/GenBank/DDBJ databases">
        <authorList>
            <person name="Mellies J."/>
            <person name="Newton I."/>
        </authorList>
    </citation>
    <scope>NUCLEOTIDE SEQUENCE</scope>
    <source>
        <strain evidence="2">13.2</strain>
    </source>
</reference>
<feature type="transmembrane region" description="Helical" evidence="1">
    <location>
        <begin position="161"/>
        <end position="182"/>
    </location>
</feature>
<keyword evidence="1" id="KW-1133">Transmembrane helix</keyword>
<accession>A0AAU7BCX9</accession>
<reference evidence="2" key="1">
    <citation type="journal article" date="2019" name="Microbiol. Resour. Announc.">
        <title>Draft Genome Sequences of Five Environmental Bacterial Isolates That Degrade Polyethylene Terephthalate Plastic.</title>
        <authorList>
            <person name="Leon-Zayas R."/>
            <person name="Roberts C."/>
            <person name="Vague M."/>
            <person name="Mellies J.L."/>
        </authorList>
    </citation>
    <scope>NUCLEOTIDE SEQUENCE</scope>
    <source>
        <strain evidence="2">13.2</strain>
    </source>
</reference>
<feature type="transmembrane region" description="Helical" evidence="1">
    <location>
        <begin position="78"/>
        <end position="95"/>
    </location>
</feature>
<feature type="transmembrane region" description="Helical" evidence="1">
    <location>
        <begin position="6"/>
        <end position="25"/>
    </location>
</feature>
<feature type="transmembrane region" description="Helical" evidence="1">
    <location>
        <begin position="133"/>
        <end position="149"/>
    </location>
</feature>
<organism evidence="2">
    <name type="scientific">Pseudomonas sp. 13.2</name>
    <dbReference type="NCBI Taxonomy" id="3144665"/>
    <lineage>
        <taxon>Bacteria</taxon>
        <taxon>Pseudomonadati</taxon>
        <taxon>Pseudomonadota</taxon>
        <taxon>Gammaproteobacteria</taxon>
        <taxon>Pseudomonadales</taxon>
        <taxon>Pseudomonadaceae</taxon>
        <taxon>Pseudomonas</taxon>
    </lineage>
</organism>
<sequence length="440" mass="50326">MDILNNREIAIALWLILAAAYICSAKRMREVRLAFKNLAFVFQSRPLMIVFSLASVYTAAMVYLLLGWDLWNVDQLKNTVFWFFSVGLMSIYNLEKIKNDPHFFKNSVIGNLRVLAILQFVVGIYSLPLLAELFLVPFMVVVGMMIPISESDIKYLQVKKLLNGIVIFFGLFTLAYTAYMLATDFKELGQEKTFYDFIVPALLTVMYLPFVFAMMTYSTYETVFVRLKFTVQDRRLRRLAKLYAVVLFNFRLEAIRRWADHIARVEVVSHKQLLSTFAHLRKLKNLEKMKSEVFGSQGWSPYLAKDFLLSEGVSTGYYNLIFADQWCASSKMYDIGDDLLCDNFAYYVEGVEGVAKVLKIKLNVNDNSRACQANERLLVLSGVLVRKSLGIDISDSTKYALRFGAPYCESHGDKQIIVKKTSWGGHKLGGYDLKIEVVAT</sequence>